<protein>
    <recommendedName>
        <fullName evidence="1">AB hydrolase-1 domain-containing protein</fullName>
    </recommendedName>
</protein>
<evidence type="ECO:0000313" key="2">
    <source>
        <dbReference type="EMBL" id="GAH29163.1"/>
    </source>
</evidence>
<sequence>MQGQGYPVILVHGFGGNKEGWIAQYGPLNEKFQVVRFDNRNGGGSVL</sequence>
<feature type="domain" description="AB hydrolase-1" evidence="1">
    <location>
        <begin position="6"/>
        <end position="45"/>
    </location>
</feature>
<organism evidence="2">
    <name type="scientific">marine sediment metagenome</name>
    <dbReference type="NCBI Taxonomy" id="412755"/>
    <lineage>
        <taxon>unclassified sequences</taxon>
        <taxon>metagenomes</taxon>
        <taxon>ecological metagenomes</taxon>
    </lineage>
</organism>
<dbReference type="Gene3D" id="3.40.50.1820">
    <property type="entry name" value="alpha/beta hydrolase"/>
    <property type="match status" value="1"/>
</dbReference>
<evidence type="ECO:0000259" key="1">
    <source>
        <dbReference type="Pfam" id="PF00561"/>
    </source>
</evidence>
<gene>
    <name evidence="2" type="ORF">S03H2_05904</name>
</gene>
<name>X1G811_9ZZZZ</name>
<accession>X1G811</accession>
<proteinExistence type="predicted"/>
<dbReference type="AlphaFoldDB" id="X1G811"/>
<dbReference type="SUPFAM" id="SSF53474">
    <property type="entry name" value="alpha/beta-Hydrolases"/>
    <property type="match status" value="1"/>
</dbReference>
<dbReference type="InterPro" id="IPR029058">
    <property type="entry name" value="AB_hydrolase_fold"/>
</dbReference>
<dbReference type="EMBL" id="BARU01002517">
    <property type="protein sequence ID" value="GAH29163.1"/>
    <property type="molecule type" value="Genomic_DNA"/>
</dbReference>
<reference evidence="2" key="1">
    <citation type="journal article" date="2014" name="Front. Microbiol.">
        <title>High frequency of phylogenetically diverse reductive dehalogenase-homologous genes in deep subseafloor sedimentary metagenomes.</title>
        <authorList>
            <person name="Kawai M."/>
            <person name="Futagami T."/>
            <person name="Toyoda A."/>
            <person name="Takaki Y."/>
            <person name="Nishi S."/>
            <person name="Hori S."/>
            <person name="Arai W."/>
            <person name="Tsubouchi T."/>
            <person name="Morono Y."/>
            <person name="Uchiyama I."/>
            <person name="Ito T."/>
            <person name="Fujiyama A."/>
            <person name="Inagaki F."/>
            <person name="Takami H."/>
        </authorList>
    </citation>
    <scope>NUCLEOTIDE SEQUENCE</scope>
    <source>
        <strain evidence="2">Expedition CK06-06</strain>
    </source>
</reference>
<dbReference type="Pfam" id="PF00561">
    <property type="entry name" value="Abhydrolase_1"/>
    <property type="match status" value="1"/>
</dbReference>
<comment type="caution">
    <text evidence="2">The sequence shown here is derived from an EMBL/GenBank/DDBJ whole genome shotgun (WGS) entry which is preliminary data.</text>
</comment>
<dbReference type="InterPro" id="IPR000073">
    <property type="entry name" value="AB_hydrolase_1"/>
</dbReference>